<feature type="domain" description="Glutamate/phenylalanine/leucine/valine/L-tryptophan dehydrogenase C-terminal" evidence="9">
    <location>
        <begin position="203"/>
        <end position="443"/>
    </location>
</feature>
<evidence type="ECO:0000256" key="8">
    <source>
        <dbReference type="RuleBase" id="RU004417"/>
    </source>
</evidence>
<feature type="binding site" evidence="6">
    <location>
        <position position="165"/>
    </location>
    <ligand>
        <name>substrate</name>
    </ligand>
</feature>
<dbReference type="Proteomes" id="UP000525652">
    <property type="component" value="Unassembled WGS sequence"/>
</dbReference>
<dbReference type="InterPro" id="IPR006096">
    <property type="entry name" value="Glu/Leu/Phe/Val/Trp_DH_C"/>
</dbReference>
<dbReference type="InterPro" id="IPR033524">
    <property type="entry name" value="Glu/Leu/Phe/Val_DH_AS"/>
</dbReference>
<dbReference type="InterPro" id="IPR033922">
    <property type="entry name" value="NAD_bind_Glu_DH"/>
</dbReference>
<feature type="active site" description="Proton donor" evidence="5">
    <location>
        <position position="126"/>
    </location>
</feature>
<gene>
    <name evidence="10" type="primary">gdhA</name>
    <name evidence="10" type="ORF">H5P30_20690</name>
</gene>
<dbReference type="SUPFAM" id="SSF53223">
    <property type="entry name" value="Aminoacid dehydrogenase-like, N-terminal domain"/>
    <property type="match status" value="1"/>
</dbReference>
<evidence type="ECO:0000256" key="6">
    <source>
        <dbReference type="PIRSR" id="PIRSR000185-2"/>
    </source>
</evidence>
<dbReference type="PROSITE" id="PS00074">
    <property type="entry name" value="GLFV_DEHYDROGENASE"/>
    <property type="match status" value="1"/>
</dbReference>
<evidence type="ECO:0000313" key="10">
    <source>
        <dbReference type="EMBL" id="MBC2604205.1"/>
    </source>
</evidence>
<dbReference type="PIRSF" id="PIRSF000185">
    <property type="entry name" value="Glu_DH"/>
    <property type="match status" value="1"/>
</dbReference>
<feature type="binding site" evidence="6">
    <location>
        <position position="210"/>
    </location>
    <ligand>
        <name>NAD(+)</name>
        <dbReference type="ChEBI" id="CHEBI:57540"/>
    </ligand>
</feature>
<dbReference type="PRINTS" id="PR00082">
    <property type="entry name" value="GLFDHDRGNASE"/>
</dbReference>
<dbReference type="NCBIfam" id="NF006929">
    <property type="entry name" value="PRK09414.1"/>
    <property type="match status" value="1"/>
</dbReference>
<reference evidence="10 11" key="1">
    <citation type="submission" date="2020-07" db="EMBL/GenBank/DDBJ databases">
        <authorList>
            <person name="Feng X."/>
        </authorList>
    </citation>
    <scope>NUCLEOTIDE SEQUENCE [LARGE SCALE GENOMIC DNA]</scope>
    <source>
        <strain evidence="10 11">JCM14086</strain>
    </source>
</reference>
<dbReference type="GO" id="GO:0000166">
    <property type="term" value="F:nucleotide binding"/>
    <property type="evidence" value="ECO:0007669"/>
    <property type="project" value="UniProtKB-KW"/>
</dbReference>
<name>A0A7X1E609_9BACT</name>
<organism evidence="10 11">
    <name type="scientific">Puniceicoccus vermicola</name>
    <dbReference type="NCBI Taxonomy" id="388746"/>
    <lineage>
        <taxon>Bacteria</taxon>
        <taxon>Pseudomonadati</taxon>
        <taxon>Verrucomicrobiota</taxon>
        <taxon>Opitutia</taxon>
        <taxon>Puniceicoccales</taxon>
        <taxon>Puniceicoccaceae</taxon>
        <taxon>Puniceicoccus</taxon>
    </lineage>
</organism>
<dbReference type="FunFam" id="3.40.50.720:FF:000030">
    <property type="entry name" value="Glutamate dehydrogenase"/>
    <property type="match status" value="1"/>
</dbReference>
<dbReference type="Pfam" id="PF02812">
    <property type="entry name" value="ELFV_dehydrog_N"/>
    <property type="match status" value="1"/>
</dbReference>
<dbReference type="GO" id="GO:0004354">
    <property type="term" value="F:glutamate dehydrogenase (NADP+) activity"/>
    <property type="evidence" value="ECO:0007669"/>
    <property type="project" value="TreeGrafter"/>
</dbReference>
<accession>A0A7X1E609</accession>
<evidence type="ECO:0000256" key="2">
    <source>
        <dbReference type="ARBA" id="ARBA00011643"/>
    </source>
</evidence>
<feature type="binding site" evidence="6">
    <location>
        <position position="111"/>
    </location>
    <ligand>
        <name>substrate</name>
    </ligand>
</feature>
<dbReference type="InterPro" id="IPR050724">
    <property type="entry name" value="Glu_Leu_Phe_Val_DH"/>
</dbReference>
<sequence length="445" mass="48844">MIHYLESVLDIVRKRNHSEPVFIQAVEEVLPSLEPVIAEHPEIESLNLLERVCEPERQFIFRVAWQDDAGDVHVNRGFRVGFSSALGPFKGGLRFHPTVNLGVIKFLAFEQIFKNSLTGLSLGGGKGGSDFDPRGRSDRDVMRFCQSFMTELHRHIGHQTDVPAGDIGVGSREIGYLFGQYKRLTNRYEMGVITGKDASWGGSLARKEATGYGCVYFAEAMLAEREESLEGKTAVVSGSGNVALYTIQKLQQKGARVISCSDSDGSLHAPEGVDFDCLKSLKEIERDRLSNYPTSRGGVEFRSGQNVWDIPCDMAFPCATQNELSAEDAEKLIENGCKMVCEGANMPCEPGAVARFHEEGILFGPAKAANAGGVAVSALEMRQNASLEHWTFAEVDTMLQDIMKGIHQRCKNFAGIYATPENYQVGANIGGFVRVVQSMRAFGLS</sequence>
<evidence type="ECO:0000256" key="3">
    <source>
        <dbReference type="ARBA" id="ARBA00023002"/>
    </source>
</evidence>
<feature type="binding site" evidence="6">
    <location>
        <position position="241"/>
    </location>
    <ligand>
        <name>NAD(+)</name>
        <dbReference type="ChEBI" id="CHEBI:57540"/>
    </ligand>
</feature>
<feature type="binding site" evidence="6">
    <location>
        <position position="377"/>
    </location>
    <ligand>
        <name>substrate</name>
    </ligand>
</feature>
<dbReference type="InterPro" id="IPR036291">
    <property type="entry name" value="NAD(P)-bd_dom_sf"/>
</dbReference>
<dbReference type="InterPro" id="IPR014362">
    <property type="entry name" value="Glu_DH"/>
</dbReference>
<dbReference type="SUPFAM" id="SSF51735">
    <property type="entry name" value="NAD(P)-binding Rossmann-fold domains"/>
    <property type="match status" value="1"/>
</dbReference>
<dbReference type="PANTHER" id="PTHR43571:SF1">
    <property type="entry name" value="NADP-SPECIFIC GLUTAMATE DEHYDROGENASE 1-RELATED"/>
    <property type="match status" value="1"/>
</dbReference>
<keyword evidence="11" id="KW-1185">Reference proteome</keyword>
<dbReference type="PANTHER" id="PTHR43571">
    <property type="entry name" value="NADP-SPECIFIC GLUTAMATE DEHYDROGENASE 1-RELATED"/>
    <property type="match status" value="1"/>
</dbReference>
<dbReference type="Gene3D" id="1.10.285.10">
    <property type="entry name" value="Glutamate Dehydrogenase, chain A, domain 3"/>
    <property type="match status" value="2"/>
</dbReference>
<dbReference type="Pfam" id="PF00208">
    <property type="entry name" value="ELFV_dehydrog"/>
    <property type="match status" value="1"/>
</dbReference>
<dbReference type="FunFam" id="3.40.50.10860:FF:000002">
    <property type="entry name" value="Glutamate dehydrogenase"/>
    <property type="match status" value="1"/>
</dbReference>
<proteinExistence type="inferred from homology"/>
<dbReference type="InterPro" id="IPR046346">
    <property type="entry name" value="Aminoacid_DH-like_N_sf"/>
</dbReference>
<dbReference type="InterPro" id="IPR006097">
    <property type="entry name" value="Glu/Leu/Phe/Val/Trp_DH_dimer"/>
</dbReference>
<dbReference type="EMBL" id="JACHVA010000139">
    <property type="protein sequence ID" value="MBC2604205.1"/>
    <property type="molecule type" value="Genomic_DNA"/>
</dbReference>
<comment type="similarity">
    <text evidence="1 4 8">Belongs to the Glu/Leu/Phe/Val dehydrogenases family.</text>
</comment>
<evidence type="ECO:0000256" key="5">
    <source>
        <dbReference type="PIRSR" id="PIRSR000185-1"/>
    </source>
</evidence>
<feature type="binding site" evidence="6">
    <location>
        <position position="90"/>
    </location>
    <ligand>
        <name>substrate</name>
    </ligand>
</feature>
<dbReference type="SMART" id="SM00839">
    <property type="entry name" value="ELFV_dehydrog"/>
    <property type="match status" value="1"/>
</dbReference>
<evidence type="ECO:0000313" key="11">
    <source>
        <dbReference type="Proteomes" id="UP000525652"/>
    </source>
</evidence>
<comment type="subunit">
    <text evidence="2">Homohexamer.</text>
</comment>
<dbReference type="AlphaFoldDB" id="A0A7X1E609"/>
<dbReference type="CDD" id="cd05313">
    <property type="entry name" value="NAD_bind_2_Glu_DH"/>
    <property type="match status" value="1"/>
</dbReference>
<evidence type="ECO:0000256" key="7">
    <source>
        <dbReference type="PIRSR" id="PIRSR000185-3"/>
    </source>
</evidence>
<evidence type="ECO:0000259" key="9">
    <source>
        <dbReference type="SMART" id="SM00839"/>
    </source>
</evidence>
<keyword evidence="3 4" id="KW-0560">Oxidoreductase</keyword>
<keyword evidence="6" id="KW-0547">Nucleotide-binding</keyword>
<dbReference type="GO" id="GO:0006537">
    <property type="term" value="P:glutamate biosynthetic process"/>
    <property type="evidence" value="ECO:0007669"/>
    <property type="project" value="TreeGrafter"/>
</dbReference>
<feature type="binding site" evidence="6">
    <location>
        <position position="114"/>
    </location>
    <ligand>
        <name>substrate</name>
    </ligand>
</feature>
<comment type="caution">
    <text evidence="10">The sequence shown here is derived from an EMBL/GenBank/DDBJ whole genome shotgun (WGS) entry which is preliminary data.</text>
</comment>
<keyword evidence="6" id="KW-0520">NAD</keyword>
<dbReference type="RefSeq" id="WP_185694816.1">
    <property type="nucleotide sequence ID" value="NZ_JACHVA010000139.1"/>
</dbReference>
<dbReference type="GO" id="GO:0005829">
    <property type="term" value="C:cytosol"/>
    <property type="evidence" value="ECO:0007669"/>
    <property type="project" value="TreeGrafter"/>
</dbReference>
<dbReference type="Gene3D" id="3.40.50.10860">
    <property type="entry name" value="Leucine Dehydrogenase, chain A, domain 1"/>
    <property type="match status" value="1"/>
</dbReference>
<evidence type="ECO:0000256" key="4">
    <source>
        <dbReference type="PIRNR" id="PIRNR000185"/>
    </source>
</evidence>
<feature type="site" description="Important for catalysis" evidence="7">
    <location>
        <position position="166"/>
    </location>
</feature>
<protein>
    <recommendedName>
        <fullName evidence="4">Glutamate dehydrogenase</fullName>
    </recommendedName>
</protein>
<dbReference type="Gene3D" id="3.40.50.720">
    <property type="entry name" value="NAD(P)-binding Rossmann-like Domain"/>
    <property type="match status" value="1"/>
</dbReference>
<dbReference type="InterPro" id="IPR006095">
    <property type="entry name" value="Glu/Leu/Phe/Val/Trp_DH"/>
</dbReference>
<evidence type="ECO:0000256" key="1">
    <source>
        <dbReference type="ARBA" id="ARBA00006382"/>
    </source>
</evidence>